<dbReference type="GeneID" id="57475570"/>
<dbReference type="PANTHER" id="PTHR46696">
    <property type="entry name" value="P450, PUTATIVE (EUROFUNG)-RELATED"/>
    <property type="match status" value="1"/>
</dbReference>
<dbReference type="AlphaFoldDB" id="A0A2C9EL24"/>
<dbReference type="GO" id="GO:0005506">
    <property type="term" value="F:iron ion binding"/>
    <property type="evidence" value="ECO:0007669"/>
    <property type="project" value="InterPro"/>
</dbReference>
<dbReference type="InterPro" id="IPR002397">
    <property type="entry name" value="Cyt_P450_B"/>
</dbReference>
<dbReference type="InterPro" id="IPR017972">
    <property type="entry name" value="Cyt_P450_CS"/>
</dbReference>
<dbReference type="Gene3D" id="1.10.630.10">
    <property type="entry name" value="Cytochrome P450"/>
    <property type="match status" value="1"/>
</dbReference>
<evidence type="ECO:0000256" key="1">
    <source>
        <dbReference type="ARBA" id="ARBA00001971"/>
    </source>
</evidence>
<dbReference type="Proteomes" id="UP000013940">
    <property type="component" value="Chromosome"/>
</dbReference>
<dbReference type="CDD" id="cd11036">
    <property type="entry name" value="AknT-like"/>
    <property type="match status" value="1"/>
</dbReference>
<proteinExistence type="inferred from homology"/>
<dbReference type="HOGENOM" id="CLU_033716_2_1_6"/>
<dbReference type="GO" id="GO:0016705">
    <property type="term" value="F:oxidoreductase activity, acting on paired donors, with incorporation or reduction of molecular oxygen"/>
    <property type="evidence" value="ECO:0007669"/>
    <property type="project" value="InterPro"/>
</dbReference>
<protein>
    <submittedName>
        <fullName evidence="3">Putative cytochrome P450 oxidoreductase</fullName>
    </submittedName>
</protein>
<evidence type="ECO:0000313" key="3">
    <source>
        <dbReference type="EMBL" id="AGL84350.1"/>
    </source>
</evidence>
<comment type="cofactor">
    <cofactor evidence="1">
        <name>heme</name>
        <dbReference type="ChEBI" id="CHEBI:30413"/>
    </cofactor>
</comment>
<dbReference type="eggNOG" id="COG2124">
    <property type="taxonomic scope" value="Bacteria"/>
</dbReference>
<evidence type="ECO:0000313" key="4">
    <source>
        <dbReference type="Proteomes" id="UP000013940"/>
    </source>
</evidence>
<evidence type="ECO:0000256" key="2">
    <source>
        <dbReference type="ARBA" id="ARBA00010617"/>
    </source>
</evidence>
<dbReference type="EMBL" id="CP003190">
    <property type="protein sequence ID" value="AGL84350.1"/>
    <property type="molecule type" value="Genomic_DNA"/>
</dbReference>
<dbReference type="GO" id="GO:0020037">
    <property type="term" value="F:heme binding"/>
    <property type="evidence" value="ECO:0007669"/>
    <property type="project" value="InterPro"/>
</dbReference>
<comment type="similarity">
    <text evidence="2">Belongs to the cytochrome P450 family.</text>
</comment>
<dbReference type="GO" id="GO:0004497">
    <property type="term" value="F:monooxygenase activity"/>
    <property type="evidence" value="ECO:0007669"/>
    <property type="project" value="InterPro"/>
</dbReference>
<dbReference type="KEGG" id="pprc:PFLCHA0_c25790"/>
<reference evidence="4" key="1">
    <citation type="journal article" date="2014" name="Genome Announc.">
        <title>Full-genome sequence of the plant growth-promoting bacterium Pseudomonas protegens CHA0.</title>
        <authorList>
            <person name="Jousset A."/>
            <person name="Schuldes J."/>
            <person name="Keel C."/>
            <person name="Maurhofer M."/>
            <person name="Daniel R."/>
            <person name="Scheu S."/>
            <person name="Thuermer A."/>
        </authorList>
    </citation>
    <scope>NUCLEOTIDE SEQUENCE [LARGE SCALE GENOMIC DNA]</scope>
    <source>
        <strain evidence="4">DSM 19095 / LMG 27888 / CFBP 6595 / CHA0</strain>
    </source>
</reference>
<dbReference type="InterPro" id="IPR036396">
    <property type="entry name" value="Cyt_P450_sf"/>
</dbReference>
<dbReference type="SUPFAM" id="SSF48264">
    <property type="entry name" value="Cytochrome P450"/>
    <property type="match status" value="1"/>
</dbReference>
<dbReference type="PRINTS" id="PR00359">
    <property type="entry name" value="BP450"/>
</dbReference>
<dbReference type="PANTHER" id="PTHR46696:SF1">
    <property type="entry name" value="CYTOCHROME P450 YJIB-RELATED"/>
    <property type="match status" value="1"/>
</dbReference>
<accession>A0A2C9EL24</accession>
<organism evidence="3 4">
    <name type="scientific">Pseudomonas protegens (strain DSM 19095 / LMG 27888 / CFBP 6595 / CHA0)</name>
    <dbReference type="NCBI Taxonomy" id="1124983"/>
    <lineage>
        <taxon>Bacteria</taxon>
        <taxon>Pseudomonadati</taxon>
        <taxon>Pseudomonadota</taxon>
        <taxon>Gammaproteobacteria</taxon>
        <taxon>Pseudomonadales</taxon>
        <taxon>Pseudomonadaceae</taxon>
        <taxon>Pseudomonas</taxon>
    </lineage>
</organism>
<name>A0A2C9EL24_PSEPH</name>
<sequence>MDAISAATHSDPYFYYTRLRARGGLTYDCALRLWVASSAAAVAAVLDHPACQVRPSTEPIPQAIAGRPAGQLFGRLMRMNDGPRQRCPRAAIEPALQGLCTAGLETHLARWQPALVAPACAGDLQRWQFVLPVALLASLLGVPAGQCETLARRTGEFVACFSPLSDQPRLQAADRAALELDAQMQALVQAPQHSPLLRQILDRSGELAPADLRANLAGLLAQTHDACAGLVGNSLVALLAAPAMQQRLRQEPGLLGDWLLERQRLDPPVQNTRRFVTAPCTVHGVELQAGETILVLLAAANQDPALAAITGSNPAHQGFSFGAGTHRCPGRELALGIVQCLLHALLQGPGLDALALDWQYQASVNGRIPLFSDRGEAEQ</sequence>
<dbReference type="RefSeq" id="WP_015635253.1">
    <property type="nucleotide sequence ID" value="NC_021237.1"/>
</dbReference>
<dbReference type="PROSITE" id="PS00086">
    <property type="entry name" value="CYTOCHROME_P450"/>
    <property type="match status" value="1"/>
</dbReference>
<gene>
    <name evidence="3" type="ORF">PFLCHA0_c25790</name>
</gene>